<dbReference type="Pfam" id="PF01928">
    <property type="entry name" value="CYTH"/>
    <property type="match status" value="1"/>
</dbReference>
<evidence type="ECO:0000313" key="2">
    <source>
        <dbReference type="EMBL" id="GAA2234102.1"/>
    </source>
</evidence>
<name>A0ABN3DK24_9ACTN</name>
<dbReference type="InterPro" id="IPR023198">
    <property type="entry name" value="PGP-like_dom2"/>
</dbReference>
<dbReference type="InterPro" id="IPR012042">
    <property type="entry name" value="NeuTTM/CthTTM-like"/>
</dbReference>
<protein>
    <recommendedName>
        <fullName evidence="1">CYTH domain-containing protein</fullName>
    </recommendedName>
</protein>
<sequence>MGVETERKFLVGPGWRAATVRTQEIRQGYLSGDPARVVRVRVEDRRSATLTVKGRRTGAHRPEFEYPLPLADAQELLDSLCMRPLVEKRRHTLDTPDGPWIVDEFFGENAGLVLAELETDRAEEITELPTWVLQEVTTDPRFDNAYLQEHPYPLWADQDGRRAPAAVTPATAELVIFDCDGVLVDSEPIANAELATLLTEAGIPTGYQECVDRYMGGSLERVREIVRARSGRELPEDFAEQLRARLLAAFRDQLRPVAGMVDVLAALAERGTAFCVASSSPRDRLALSLEVTGLAPLFEDRVYSAADVARGKPAPDVFLHAAARMGVDPANAVVVEDSGPGVAAALAAGMACVGYAALTPTERLTGADPVVRTAAQLGAALGLLGVTDIPFKE</sequence>
<dbReference type="InterPro" id="IPR023214">
    <property type="entry name" value="HAD_sf"/>
</dbReference>
<feature type="domain" description="CYTH" evidence="1">
    <location>
        <begin position="2"/>
        <end position="149"/>
    </location>
</feature>
<dbReference type="Gene3D" id="2.40.320.10">
    <property type="entry name" value="Hypothetical Protein Pfu-838710-001"/>
    <property type="match status" value="1"/>
</dbReference>
<dbReference type="SUPFAM" id="SSF55154">
    <property type="entry name" value="CYTH-like phosphatases"/>
    <property type="match status" value="1"/>
</dbReference>
<dbReference type="PANTHER" id="PTHR40114:SF1">
    <property type="entry name" value="SLR0698 PROTEIN"/>
    <property type="match status" value="1"/>
</dbReference>
<dbReference type="InterPro" id="IPR023577">
    <property type="entry name" value="CYTH_domain"/>
</dbReference>
<dbReference type="NCBIfam" id="TIGR01509">
    <property type="entry name" value="HAD-SF-IA-v3"/>
    <property type="match status" value="1"/>
</dbReference>
<dbReference type="CDD" id="cd07891">
    <property type="entry name" value="CYTH-like_CthTTM-like_1"/>
    <property type="match status" value="1"/>
</dbReference>
<dbReference type="Pfam" id="PF00702">
    <property type="entry name" value="Hydrolase"/>
    <property type="match status" value="1"/>
</dbReference>
<organism evidence="2 3">
    <name type="scientific">Kitasatospora cystarginea</name>
    <dbReference type="NCBI Taxonomy" id="58350"/>
    <lineage>
        <taxon>Bacteria</taxon>
        <taxon>Bacillati</taxon>
        <taxon>Actinomycetota</taxon>
        <taxon>Actinomycetes</taxon>
        <taxon>Kitasatosporales</taxon>
        <taxon>Streptomycetaceae</taxon>
        <taxon>Kitasatospora</taxon>
    </lineage>
</organism>
<gene>
    <name evidence="2" type="ORF">GCM10010430_13540</name>
</gene>
<accession>A0ABN3DK24</accession>
<dbReference type="SMART" id="SM01118">
    <property type="entry name" value="CYTH"/>
    <property type="match status" value="1"/>
</dbReference>
<dbReference type="InterPro" id="IPR033469">
    <property type="entry name" value="CYTH-like_dom_sf"/>
</dbReference>
<dbReference type="Gene3D" id="1.10.150.240">
    <property type="entry name" value="Putative phosphatase, domain 2"/>
    <property type="match status" value="1"/>
</dbReference>
<dbReference type="SFLD" id="SFLDG01135">
    <property type="entry name" value="C1.5.6:_HAD__Beta-PGM__Phospha"/>
    <property type="match status" value="1"/>
</dbReference>
<dbReference type="CDD" id="cd07526">
    <property type="entry name" value="HAD_BPGM_like"/>
    <property type="match status" value="1"/>
</dbReference>
<dbReference type="InterPro" id="IPR036412">
    <property type="entry name" value="HAD-like_sf"/>
</dbReference>
<dbReference type="SFLD" id="SFLDG01129">
    <property type="entry name" value="C1.5:_HAD__Beta-PGM__Phosphata"/>
    <property type="match status" value="1"/>
</dbReference>
<comment type="caution">
    <text evidence="2">The sequence shown here is derived from an EMBL/GenBank/DDBJ whole genome shotgun (WGS) entry which is preliminary data.</text>
</comment>
<keyword evidence="3" id="KW-1185">Reference proteome</keyword>
<dbReference type="SFLD" id="SFLDS00003">
    <property type="entry name" value="Haloacid_Dehalogenase"/>
    <property type="match status" value="1"/>
</dbReference>
<dbReference type="Gene3D" id="3.40.50.1000">
    <property type="entry name" value="HAD superfamily/HAD-like"/>
    <property type="match status" value="1"/>
</dbReference>
<dbReference type="Proteomes" id="UP001500305">
    <property type="component" value="Unassembled WGS sequence"/>
</dbReference>
<dbReference type="EMBL" id="BAAATR010000004">
    <property type="protein sequence ID" value="GAA2234102.1"/>
    <property type="molecule type" value="Genomic_DNA"/>
</dbReference>
<dbReference type="SUPFAM" id="SSF56784">
    <property type="entry name" value="HAD-like"/>
    <property type="match status" value="1"/>
</dbReference>
<dbReference type="InterPro" id="IPR006439">
    <property type="entry name" value="HAD-SF_hydro_IA"/>
</dbReference>
<proteinExistence type="predicted"/>
<evidence type="ECO:0000259" key="1">
    <source>
        <dbReference type="PROSITE" id="PS51707"/>
    </source>
</evidence>
<dbReference type="PROSITE" id="PS51707">
    <property type="entry name" value="CYTH"/>
    <property type="match status" value="1"/>
</dbReference>
<dbReference type="PANTHER" id="PTHR40114">
    <property type="entry name" value="SLR0698 PROTEIN"/>
    <property type="match status" value="1"/>
</dbReference>
<dbReference type="RefSeq" id="WP_344635296.1">
    <property type="nucleotide sequence ID" value="NZ_BAAATR010000004.1"/>
</dbReference>
<evidence type="ECO:0000313" key="3">
    <source>
        <dbReference type="Proteomes" id="UP001500305"/>
    </source>
</evidence>
<reference evidence="2 3" key="1">
    <citation type="journal article" date="2019" name="Int. J. Syst. Evol. Microbiol.">
        <title>The Global Catalogue of Microorganisms (GCM) 10K type strain sequencing project: providing services to taxonomists for standard genome sequencing and annotation.</title>
        <authorList>
            <consortium name="The Broad Institute Genomics Platform"/>
            <consortium name="The Broad Institute Genome Sequencing Center for Infectious Disease"/>
            <person name="Wu L."/>
            <person name="Ma J."/>
        </authorList>
    </citation>
    <scope>NUCLEOTIDE SEQUENCE [LARGE SCALE GENOMIC DNA]</scope>
    <source>
        <strain evidence="2 3">JCM 7356</strain>
    </source>
</reference>